<evidence type="ECO:0000313" key="3">
    <source>
        <dbReference type="EMBL" id="CEJ89474.1"/>
    </source>
</evidence>
<keyword evidence="4" id="KW-1185">Reference proteome</keyword>
<feature type="chain" id="PRO_5001978839" evidence="2">
    <location>
        <begin position="26"/>
        <end position="107"/>
    </location>
</feature>
<keyword evidence="2" id="KW-0732">Signal</keyword>
<proteinExistence type="predicted"/>
<protein>
    <submittedName>
        <fullName evidence="3">Uncharacterized protein</fullName>
    </submittedName>
</protein>
<feature type="compositionally biased region" description="Polar residues" evidence="1">
    <location>
        <begin position="95"/>
        <end position="107"/>
    </location>
</feature>
<evidence type="ECO:0000313" key="4">
    <source>
        <dbReference type="Proteomes" id="UP000039046"/>
    </source>
</evidence>
<name>A0A0A1T3R4_9HYPO</name>
<evidence type="ECO:0000256" key="1">
    <source>
        <dbReference type="SAM" id="MobiDB-lite"/>
    </source>
</evidence>
<dbReference type="Proteomes" id="UP000039046">
    <property type="component" value="Unassembled WGS sequence"/>
</dbReference>
<evidence type="ECO:0000256" key="2">
    <source>
        <dbReference type="SAM" id="SignalP"/>
    </source>
</evidence>
<feature type="signal peptide" evidence="2">
    <location>
        <begin position="1"/>
        <end position="25"/>
    </location>
</feature>
<dbReference type="EMBL" id="CDHN01000002">
    <property type="protein sequence ID" value="CEJ89474.1"/>
    <property type="molecule type" value="Genomic_DNA"/>
</dbReference>
<dbReference type="HOGENOM" id="CLU_2211800_0_0_1"/>
<accession>A0A0A1T3R4</accession>
<sequence>MAHHLATPTPCLIYHVILLLRPCAGLLDGFPDSRATAQSIMDTMSCCGNSPDPNLERIAVQIIMLPYQCCHSDRGCDAWSLAQLHPPLHYDRDSSSASRAIPGTQTL</sequence>
<reference evidence="3 4" key="1">
    <citation type="journal article" date="2015" name="Genome Announc.">
        <title>Draft Genome Sequence and Gene Annotation of the Entomopathogenic Fungus Verticillium hemipterigenum.</title>
        <authorList>
            <person name="Horn F."/>
            <person name="Habel A."/>
            <person name="Scharf D.H."/>
            <person name="Dworschak J."/>
            <person name="Brakhage A.A."/>
            <person name="Guthke R."/>
            <person name="Hertweck C."/>
            <person name="Linde J."/>
        </authorList>
    </citation>
    <scope>NUCLEOTIDE SEQUENCE [LARGE SCALE GENOMIC DNA]</scope>
</reference>
<organism evidence="3 4">
    <name type="scientific">[Torrubiella] hemipterigena</name>
    <dbReference type="NCBI Taxonomy" id="1531966"/>
    <lineage>
        <taxon>Eukaryota</taxon>
        <taxon>Fungi</taxon>
        <taxon>Dikarya</taxon>
        <taxon>Ascomycota</taxon>
        <taxon>Pezizomycotina</taxon>
        <taxon>Sordariomycetes</taxon>
        <taxon>Hypocreomycetidae</taxon>
        <taxon>Hypocreales</taxon>
        <taxon>Clavicipitaceae</taxon>
        <taxon>Clavicipitaceae incertae sedis</taxon>
        <taxon>'Torrubiella' clade</taxon>
    </lineage>
</organism>
<gene>
    <name evidence="3" type="ORF">VHEMI05315</name>
</gene>
<feature type="region of interest" description="Disordered" evidence="1">
    <location>
        <begin position="88"/>
        <end position="107"/>
    </location>
</feature>
<dbReference type="AlphaFoldDB" id="A0A0A1T3R4"/>